<comment type="caution">
    <text evidence="2">The sequence shown here is derived from an EMBL/GenBank/DDBJ whole genome shotgun (WGS) entry which is preliminary data.</text>
</comment>
<reference evidence="2 3" key="1">
    <citation type="submission" date="2015-05" db="EMBL/GenBank/DDBJ databases">
        <title>Draft Genome assembly of Streptomyces showdoensis.</title>
        <authorList>
            <person name="Thapa K.K."/>
            <person name="Metsa-Ketela M."/>
        </authorList>
    </citation>
    <scope>NUCLEOTIDE SEQUENCE [LARGE SCALE GENOMIC DNA]</scope>
    <source>
        <strain evidence="2 3">ATCC 15227</strain>
    </source>
</reference>
<accession>A0A2P2GJ87</accession>
<proteinExistence type="predicted"/>
<dbReference type="PROSITE" id="PS51257">
    <property type="entry name" value="PROKAR_LIPOPROTEIN"/>
    <property type="match status" value="1"/>
</dbReference>
<gene>
    <name evidence="2" type="ORF">VO63_22955</name>
</gene>
<sequence length="195" mass="19936">MSVRHVTKAGRGMAVVAIAAGLVFGLSACGGEEKPQQDKPASTKSSSTAGGSGGNTQPQSQEPATVLAVLKGQEGLELSVESAKRDGGGFITVSGKLRNVADATAVIPPQVNGNETEVIKHGSSLGGATLVDSVGKKRYYVLRDTDGRPLTTTGLDSLAAGAWTSVFMQFPAPPPTTTEVSLQLPTFDPATIKLS</sequence>
<keyword evidence="3" id="KW-1185">Reference proteome</keyword>
<dbReference type="AlphaFoldDB" id="A0A2P2GJ87"/>
<feature type="region of interest" description="Disordered" evidence="1">
    <location>
        <begin position="31"/>
        <end position="62"/>
    </location>
</feature>
<dbReference type="EMBL" id="LAQS01000037">
    <property type="protein sequence ID" value="KKZ71557.1"/>
    <property type="molecule type" value="Genomic_DNA"/>
</dbReference>
<dbReference type="OrthoDB" id="4334774at2"/>
<evidence type="ECO:0000313" key="3">
    <source>
        <dbReference type="Proteomes" id="UP000265325"/>
    </source>
</evidence>
<evidence type="ECO:0000256" key="1">
    <source>
        <dbReference type="SAM" id="MobiDB-lite"/>
    </source>
</evidence>
<evidence type="ECO:0000313" key="2">
    <source>
        <dbReference type="EMBL" id="KKZ71557.1"/>
    </source>
</evidence>
<organism evidence="2 3">
    <name type="scientific">Streptomyces showdoensis</name>
    <dbReference type="NCBI Taxonomy" id="68268"/>
    <lineage>
        <taxon>Bacteria</taxon>
        <taxon>Bacillati</taxon>
        <taxon>Actinomycetota</taxon>
        <taxon>Actinomycetes</taxon>
        <taxon>Kitasatosporales</taxon>
        <taxon>Streptomycetaceae</taxon>
        <taxon>Streptomyces</taxon>
    </lineage>
</organism>
<dbReference type="Proteomes" id="UP000265325">
    <property type="component" value="Unassembled WGS sequence"/>
</dbReference>
<name>A0A2P2GJ87_STREW</name>
<protein>
    <recommendedName>
        <fullName evidence="4">Lipoprotein</fullName>
    </recommendedName>
</protein>
<evidence type="ECO:0008006" key="4">
    <source>
        <dbReference type="Google" id="ProtNLM"/>
    </source>
</evidence>